<feature type="transmembrane region" description="Helical" evidence="1">
    <location>
        <begin position="99"/>
        <end position="119"/>
    </location>
</feature>
<proteinExistence type="predicted"/>
<keyword evidence="3" id="KW-1185">Reference proteome</keyword>
<comment type="caution">
    <text evidence="2">The sequence shown here is derived from an EMBL/GenBank/DDBJ whole genome shotgun (WGS) entry which is preliminary data.</text>
</comment>
<feature type="transmembrane region" description="Helical" evidence="1">
    <location>
        <begin position="73"/>
        <end position="93"/>
    </location>
</feature>
<feature type="transmembrane region" description="Helical" evidence="1">
    <location>
        <begin position="39"/>
        <end position="61"/>
    </location>
</feature>
<protein>
    <recommendedName>
        <fullName evidence="4">Prenyltransferase</fullName>
    </recommendedName>
</protein>
<feature type="transmembrane region" description="Helical" evidence="1">
    <location>
        <begin position="140"/>
        <end position="157"/>
    </location>
</feature>
<evidence type="ECO:0000256" key="1">
    <source>
        <dbReference type="SAM" id="Phobius"/>
    </source>
</evidence>
<keyword evidence="1" id="KW-0472">Membrane</keyword>
<organism evidence="2 3">
    <name type="scientific">Dictyobacter alpinus</name>
    <dbReference type="NCBI Taxonomy" id="2014873"/>
    <lineage>
        <taxon>Bacteria</taxon>
        <taxon>Bacillati</taxon>
        <taxon>Chloroflexota</taxon>
        <taxon>Ktedonobacteria</taxon>
        <taxon>Ktedonobacterales</taxon>
        <taxon>Dictyobacteraceae</taxon>
        <taxon>Dictyobacter</taxon>
    </lineage>
</organism>
<feature type="transmembrane region" description="Helical" evidence="1">
    <location>
        <begin position="202"/>
        <end position="220"/>
    </location>
</feature>
<dbReference type="EMBL" id="BIFT01000001">
    <property type="protein sequence ID" value="GCE24713.1"/>
    <property type="molecule type" value="Genomic_DNA"/>
</dbReference>
<reference evidence="3" key="1">
    <citation type="submission" date="2018-12" db="EMBL/GenBank/DDBJ databases">
        <title>Tengunoibacter tsumagoiensis gen. nov., sp. nov., Dictyobacter kobayashii sp. nov., D. alpinus sp. nov., and D. joshuensis sp. nov. and description of Dictyobacteraceae fam. nov. within the order Ktedonobacterales isolated from Tengu-no-mugimeshi.</title>
        <authorList>
            <person name="Wang C.M."/>
            <person name="Zheng Y."/>
            <person name="Sakai Y."/>
            <person name="Toyoda A."/>
            <person name="Minakuchi Y."/>
            <person name="Abe K."/>
            <person name="Yokota A."/>
            <person name="Yabe S."/>
        </authorList>
    </citation>
    <scope>NUCLEOTIDE SEQUENCE [LARGE SCALE GENOMIC DNA]</scope>
    <source>
        <strain evidence="3">Uno16</strain>
    </source>
</reference>
<feature type="transmembrane region" description="Helical" evidence="1">
    <location>
        <begin position="12"/>
        <end position="33"/>
    </location>
</feature>
<keyword evidence="1" id="KW-1133">Transmembrane helix</keyword>
<sequence>MRYLQQLFQHSKTYLLPGMFAPVVIGTLLAWQTLTFLRWWPFTCMLVINISLFVLLYGYLLPRRTAFAAHKHGWISMLLVCCSSILLLSTAYLLQVGNWNVSILLAGVPMGLYTTIVFYCQHYGTQQIGPNQEYISVRKLRLIGAGLTSLIAFAIVLDCLAGIYPWYAGIAILTTFPVLLTLLRIGQDRRNILHLRITTSGAYVKTALLFALALLIHGFIGV</sequence>
<evidence type="ECO:0000313" key="3">
    <source>
        <dbReference type="Proteomes" id="UP000287171"/>
    </source>
</evidence>
<feature type="transmembrane region" description="Helical" evidence="1">
    <location>
        <begin position="163"/>
        <end position="182"/>
    </location>
</feature>
<evidence type="ECO:0008006" key="4">
    <source>
        <dbReference type="Google" id="ProtNLM"/>
    </source>
</evidence>
<dbReference type="OrthoDB" id="9767568at2"/>
<accession>A0A402B035</accession>
<dbReference type="AlphaFoldDB" id="A0A402B035"/>
<gene>
    <name evidence="2" type="ORF">KDA_01970</name>
</gene>
<dbReference type="RefSeq" id="WP_126625388.1">
    <property type="nucleotide sequence ID" value="NZ_BIFT01000001.1"/>
</dbReference>
<name>A0A402B035_9CHLR</name>
<keyword evidence="1" id="KW-0812">Transmembrane</keyword>
<dbReference type="Proteomes" id="UP000287171">
    <property type="component" value="Unassembled WGS sequence"/>
</dbReference>
<evidence type="ECO:0000313" key="2">
    <source>
        <dbReference type="EMBL" id="GCE24713.1"/>
    </source>
</evidence>